<keyword evidence="3" id="KW-1185">Reference proteome</keyword>
<dbReference type="Proteomes" id="UP000250790">
    <property type="component" value="Unassembled WGS sequence"/>
</dbReference>
<feature type="compositionally biased region" description="Basic and acidic residues" evidence="1">
    <location>
        <begin position="22"/>
        <end position="33"/>
    </location>
</feature>
<feature type="region of interest" description="Disordered" evidence="1">
    <location>
        <begin position="1"/>
        <end position="66"/>
    </location>
</feature>
<reference evidence="2 3" key="1">
    <citation type="submission" date="2017-04" db="EMBL/GenBank/DDBJ databases">
        <title>Unexpected and diverse lifestyles within the genus Limnohabitans.</title>
        <authorList>
            <person name="Kasalicky V."/>
            <person name="Mehrshad M."/>
            <person name="Andrei S.-A."/>
            <person name="Salcher M."/>
            <person name="Kratochvilova H."/>
            <person name="Simek K."/>
            <person name="Ghai R."/>
        </authorList>
    </citation>
    <scope>NUCLEOTIDE SEQUENCE [LARGE SCALE GENOMIC DNA]</scope>
    <source>
        <strain evidence="2 3">II-B4</strain>
    </source>
</reference>
<organism evidence="2 3">
    <name type="scientific">Limnohabitans parvus II-B4</name>
    <dbReference type="NCBI Taxonomy" id="1293052"/>
    <lineage>
        <taxon>Bacteria</taxon>
        <taxon>Pseudomonadati</taxon>
        <taxon>Pseudomonadota</taxon>
        <taxon>Betaproteobacteria</taxon>
        <taxon>Burkholderiales</taxon>
        <taxon>Comamonadaceae</taxon>
        <taxon>Limnohabitans</taxon>
    </lineage>
</organism>
<feature type="compositionally biased region" description="Low complexity" evidence="1">
    <location>
        <begin position="51"/>
        <end position="66"/>
    </location>
</feature>
<evidence type="ECO:0000313" key="2">
    <source>
        <dbReference type="EMBL" id="PUE52935.1"/>
    </source>
</evidence>
<gene>
    <name evidence="2" type="ORF">B9Z37_12340</name>
</gene>
<dbReference type="EMBL" id="NESN01000004">
    <property type="protein sequence ID" value="PUE52935.1"/>
    <property type="molecule type" value="Genomic_DNA"/>
</dbReference>
<evidence type="ECO:0000256" key="1">
    <source>
        <dbReference type="SAM" id="MobiDB-lite"/>
    </source>
</evidence>
<dbReference type="AlphaFoldDB" id="A0A315E8H7"/>
<proteinExistence type="predicted"/>
<sequence>MATPNYGFEKRQKELAKKRKKEDKLKAKSDRKSGLLPEDGSDPDVADDADSAVAAPDAADAQMPPV</sequence>
<accession>A0A315E8H7</accession>
<name>A0A315E8H7_9BURK</name>
<evidence type="ECO:0000313" key="3">
    <source>
        <dbReference type="Proteomes" id="UP000250790"/>
    </source>
</evidence>
<feature type="compositionally biased region" description="Acidic residues" evidence="1">
    <location>
        <begin position="39"/>
        <end position="50"/>
    </location>
</feature>
<dbReference type="RefSeq" id="WP_108313299.1">
    <property type="nucleotide sequence ID" value="NZ_NESN01000004.1"/>
</dbReference>
<comment type="caution">
    <text evidence="2">The sequence shown here is derived from an EMBL/GenBank/DDBJ whole genome shotgun (WGS) entry which is preliminary data.</text>
</comment>
<protein>
    <submittedName>
        <fullName evidence="2">Uncharacterized protein</fullName>
    </submittedName>
</protein>